<dbReference type="Gene3D" id="3.30.70.1340">
    <property type="entry name" value="MTH889-like domain"/>
    <property type="match status" value="1"/>
</dbReference>
<dbReference type="InterPro" id="IPR023129">
    <property type="entry name" value="MTH889-like_dom_sf"/>
</dbReference>
<keyword evidence="1" id="KW-1133">Transmembrane helix</keyword>
<reference evidence="2 3" key="1">
    <citation type="submission" date="2019-03" db="EMBL/GenBank/DDBJ databases">
        <title>New insights into Acidothiobacillus thiooxidans sulfur metabolism through coupled gene expression, solution geochemistry, microscopy and spectroscopy analyses.</title>
        <authorList>
            <person name="Camacho D."/>
            <person name="Frazao R."/>
            <person name="Fouillen A."/>
            <person name="Nanci A."/>
            <person name="Lang B.F."/>
            <person name="Apte S.C."/>
            <person name="Baron C."/>
            <person name="Warren L.A."/>
        </authorList>
    </citation>
    <scope>NUCLEOTIDE SEQUENCE [LARGE SCALE GENOMIC DNA]</scope>
    <source>
        <strain evidence="2 3">ATCC 19377</strain>
    </source>
</reference>
<dbReference type="AlphaFoldDB" id="A0A543Q619"/>
<organism evidence="2 3">
    <name type="scientific">Acidithiobacillus thiooxidans ATCC 19377</name>
    <dbReference type="NCBI Taxonomy" id="637390"/>
    <lineage>
        <taxon>Bacteria</taxon>
        <taxon>Pseudomonadati</taxon>
        <taxon>Pseudomonadota</taxon>
        <taxon>Acidithiobacillia</taxon>
        <taxon>Acidithiobacillales</taxon>
        <taxon>Acidithiobacillaceae</taxon>
        <taxon>Acidithiobacillus</taxon>
    </lineage>
</organism>
<feature type="transmembrane region" description="Helical" evidence="1">
    <location>
        <begin position="125"/>
        <end position="143"/>
    </location>
</feature>
<proteinExistence type="predicted"/>
<dbReference type="Proteomes" id="UP000315403">
    <property type="component" value="Unassembled WGS sequence"/>
</dbReference>
<evidence type="ECO:0000313" key="3">
    <source>
        <dbReference type="Proteomes" id="UP000315403"/>
    </source>
</evidence>
<dbReference type="Pfam" id="PF02680">
    <property type="entry name" value="DUF211"/>
    <property type="match status" value="1"/>
</dbReference>
<sequence length="148" mass="15725">MRIRRVVLDVDKAFAQPSLSDIAAAIDRVRGVEGFKISVEEVDQETVGTLINVEGDNIDLEGLLQAIEHAGAAVHGIEELVVGAAIPLSVAVLFPRLIYLPLVAANMTLMGVGLTLGLWVQGARWKWALGLMGIGDILALLGYKVGLS</sequence>
<evidence type="ECO:0000256" key="1">
    <source>
        <dbReference type="SAM" id="Phobius"/>
    </source>
</evidence>
<dbReference type="RefSeq" id="WP_142087872.1">
    <property type="nucleotide sequence ID" value="NZ_SZUV01000001.1"/>
</dbReference>
<feature type="transmembrane region" description="Helical" evidence="1">
    <location>
        <begin position="97"/>
        <end position="119"/>
    </location>
</feature>
<dbReference type="InterPro" id="IPR003831">
    <property type="entry name" value="DUF211"/>
</dbReference>
<evidence type="ECO:0000313" key="2">
    <source>
        <dbReference type="EMBL" id="TQN51764.1"/>
    </source>
</evidence>
<keyword evidence="1" id="KW-0472">Membrane</keyword>
<accession>A0A543Q619</accession>
<dbReference type="PANTHER" id="PTHR42240">
    <property type="entry name" value="DUF211 DOMAIN-CONTAINING PROTEIN"/>
    <property type="match status" value="1"/>
</dbReference>
<gene>
    <name evidence="2" type="ORF">DLNHIDIE_01643</name>
</gene>
<keyword evidence="1" id="KW-0812">Transmembrane</keyword>
<dbReference type="EMBL" id="SZUV01000001">
    <property type="protein sequence ID" value="TQN51764.1"/>
    <property type="molecule type" value="Genomic_DNA"/>
</dbReference>
<name>A0A543Q619_ACITH</name>
<protein>
    <submittedName>
        <fullName evidence="2">Uncharacterized protein</fullName>
    </submittedName>
</protein>
<comment type="caution">
    <text evidence="2">The sequence shown here is derived from an EMBL/GenBank/DDBJ whole genome shotgun (WGS) entry which is preliminary data.</text>
</comment>
<dbReference type="PANTHER" id="PTHR42240:SF1">
    <property type="entry name" value="DUF211 DOMAIN-CONTAINING PROTEIN"/>
    <property type="match status" value="1"/>
</dbReference>
<dbReference type="SUPFAM" id="SSF160363">
    <property type="entry name" value="MTH889-like"/>
    <property type="match status" value="1"/>
</dbReference>